<dbReference type="AlphaFoldDB" id="A0A9Y1FLN0"/>
<dbReference type="InterPro" id="IPR016024">
    <property type="entry name" value="ARM-type_fold"/>
</dbReference>
<sequence>MSWKSREELDEEYFKRVREVKKKILSTEKEPDDKQISVQEEDILDEKLLDKEKDFSISTETTFEKKEEESYAKPQEIEVIEEQAVAEKETIDYSFLVNILEKAKEGKKKERLSSIDDLSQYLDKDEVIQSLVEIARKDPYHICRAKAVSILADKIKNRYVKDLILEQLKDSSKEVRKWVIWALKSEIQDKAIQDALIRHLMYTESSKEIKMWIINALSSCIDNEDVEYTFLRLIKSSLSFEIRSLIIDALLPKIYDSEVLYGLSNHLFKEPDKTIRKKIILALKKINNMDAKFTLERFLKIEKDKELKALLSSTSN</sequence>
<dbReference type="Proteomes" id="UP001201020">
    <property type="component" value="Chromosome"/>
</dbReference>
<dbReference type="EMBL" id="CP084166">
    <property type="protein sequence ID" value="UJG41832.1"/>
    <property type="molecule type" value="Genomic_DNA"/>
</dbReference>
<name>A0A9Y1FLN0_9ARCH</name>
<reference evidence="1" key="1">
    <citation type="journal article" date="2022" name="Nat. Microbiol.">
        <title>Unique mobile elements and scalable gene flow at the prokaryote-eukaryote boundary revealed by circularized Asgard archaea genomes.</title>
        <authorList>
            <person name="Wu F."/>
            <person name="Speth D.R."/>
            <person name="Philosof A."/>
            <person name="Cremiere A."/>
            <person name="Narayanan A."/>
            <person name="Barco R.A."/>
            <person name="Connon S.A."/>
            <person name="Amend J.P."/>
            <person name="Antoshechkin I.A."/>
            <person name="Orphan V.J."/>
        </authorList>
    </citation>
    <scope>NUCLEOTIDE SEQUENCE</scope>
    <source>
        <strain evidence="1">PM71</strain>
    </source>
</reference>
<organism evidence="1">
    <name type="scientific">Candidatus Heimdallarchaeum aukensis</name>
    <dbReference type="NCBI Taxonomy" id="2876573"/>
    <lineage>
        <taxon>Archaea</taxon>
        <taxon>Promethearchaeati</taxon>
        <taxon>Candidatus Heimdallarchaeota</taxon>
        <taxon>Candidatus Heimdallarchaeia (ex Rinke et al. 2021) (nom. nud.)</taxon>
        <taxon>Candidatus Heimdallarchaeales</taxon>
        <taxon>Candidatus Heimdallarchaeaceae</taxon>
        <taxon>Candidatus Heimdallarchaeum</taxon>
    </lineage>
</organism>
<dbReference type="Pfam" id="PF13646">
    <property type="entry name" value="HEAT_2"/>
    <property type="match status" value="1"/>
</dbReference>
<dbReference type="SUPFAM" id="SSF48371">
    <property type="entry name" value="ARM repeat"/>
    <property type="match status" value="1"/>
</dbReference>
<protein>
    <submittedName>
        <fullName evidence="1">HEAT repeat domain-containing protein</fullName>
    </submittedName>
</protein>
<dbReference type="InterPro" id="IPR011989">
    <property type="entry name" value="ARM-like"/>
</dbReference>
<accession>A0A9Y1FLN0</accession>
<dbReference type="Gene3D" id="1.25.10.10">
    <property type="entry name" value="Leucine-rich Repeat Variant"/>
    <property type="match status" value="1"/>
</dbReference>
<evidence type="ECO:0000313" key="1">
    <source>
        <dbReference type="EMBL" id="UJG41832.1"/>
    </source>
</evidence>
<proteinExistence type="predicted"/>
<gene>
    <name evidence="1" type="ORF">K9W45_05055</name>
</gene>